<evidence type="ECO:0000313" key="1">
    <source>
        <dbReference type="EMBL" id="HJE52620.1"/>
    </source>
</evidence>
<dbReference type="InterPro" id="IPR046683">
    <property type="entry name" value="DUF6553"/>
</dbReference>
<gene>
    <name evidence="1" type="ORF">K8V15_11710</name>
</gene>
<dbReference type="AlphaFoldDB" id="A0A921ERU2"/>
<accession>A0A921ERU2</accession>
<organism evidence="1 2">
    <name type="scientific">Tessaracoccus flavescens</name>
    <dbReference type="NCBI Taxonomy" id="399497"/>
    <lineage>
        <taxon>Bacteria</taxon>
        <taxon>Bacillati</taxon>
        <taxon>Actinomycetota</taxon>
        <taxon>Actinomycetes</taxon>
        <taxon>Propionibacteriales</taxon>
        <taxon>Propionibacteriaceae</taxon>
        <taxon>Tessaracoccus</taxon>
    </lineage>
</organism>
<sequence>MTDDAPVHPDLQRARYAKNGGDRFLGLWVNLLADARQHADARRTIVRFFKDRAVAAALGSAGEDAVVAHLRDAARLYFATSLTDPQYTSTLLGLKRLPIEEVHGKAAIEVVDTLMALEASKAIDGPAARLPQALVSGFVEALGPDGVAPLRGALAKKPRLQSFDIAL</sequence>
<reference evidence="1" key="2">
    <citation type="submission" date="2021-09" db="EMBL/GenBank/DDBJ databases">
        <authorList>
            <person name="Gilroy R."/>
        </authorList>
    </citation>
    <scope>NUCLEOTIDE SEQUENCE</scope>
    <source>
        <strain evidence="1">ChiGjej3B3-7470</strain>
    </source>
</reference>
<reference evidence="1" key="1">
    <citation type="journal article" date="2021" name="PeerJ">
        <title>Extensive microbial diversity within the chicken gut microbiome revealed by metagenomics and culture.</title>
        <authorList>
            <person name="Gilroy R."/>
            <person name="Ravi A."/>
            <person name="Getino M."/>
            <person name="Pursley I."/>
            <person name="Horton D.L."/>
            <person name="Alikhan N.F."/>
            <person name="Baker D."/>
            <person name="Gharbi K."/>
            <person name="Hall N."/>
            <person name="Watson M."/>
            <person name="Adriaenssens E.M."/>
            <person name="Foster-Nyarko E."/>
            <person name="Jarju S."/>
            <person name="Secka A."/>
            <person name="Antonio M."/>
            <person name="Oren A."/>
            <person name="Chaudhuri R.R."/>
            <person name="La Ragione R."/>
            <person name="Hildebrand F."/>
            <person name="Pallen M.J."/>
        </authorList>
    </citation>
    <scope>NUCLEOTIDE SEQUENCE</scope>
    <source>
        <strain evidence="1">ChiGjej3B3-7470</strain>
    </source>
</reference>
<protein>
    <submittedName>
        <fullName evidence="1">Uncharacterized protein</fullName>
    </submittedName>
</protein>
<dbReference type="Proteomes" id="UP000712713">
    <property type="component" value="Unassembled WGS sequence"/>
</dbReference>
<evidence type="ECO:0000313" key="2">
    <source>
        <dbReference type="Proteomes" id="UP000712713"/>
    </source>
</evidence>
<comment type="caution">
    <text evidence="1">The sequence shown here is derived from an EMBL/GenBank/DDBJ whole genome shotgun (WGS) entry which is preliminary data.</text>
</comment>
<dbReference type="EMBL" id="DYZF01000293">
    <property type="protein sequence ID" value="HJE52620.1"/>
    <property type="molecule type" value="Genomic_DNA"/>
</dbReference>
<name>A0A921ERU2_9ACTN</name>
<dbReference type="Pfam" id="PF20190">
    <property type="entry name" value="DUF6553"/>
    <property type="match status" value="1"/>
</dbReference>
<proteinExistence type="predicted"/>